<proteinExistence type="predicted"/>
<dbReference type="EMBL" id="RFFG01000028">
    <property type="protein sequence ID" value="RMI43012.1"/>
    <property type="molecule type" value="Genomic_DNA"/>
</dbReference>
<organism evidence="2 3">
    <name type="scientific">Actinomadura harenae</name>
    <dbReference type="NCBI Taxonomy" id="2483351"/>
    <lineage>
        <taxon>Bacteria</taxon>
        <taxon>Bacillati</taxon>
        <taxon>Actinomycetota</taxon>
        <taxon>Actinomycetes</taxon>
        <taxon>Streptosporangiales</taxon>
        <taxon>Thermomonosporaceae</taxon>
        <taxon>Actinomadura</taxon>
    </lineage>
</organism>
<gene>
    <name evidence="2" type="ORF">EBO15_17365</name>
</gene>
<evidence type="ECO:0000313" key="3">
    <source>
        <dbReference type="Proteomes" id="UP000282674"/>
    </source>
</evidence>
<name>A0A3M2M0R2_9ACTN</name>
<keyword evidence="3" id="KW-1185">Reference proteome</keyword>
<reference evidence="2 3" key="1">
    <citation type="submission" date="2018-10" db="EMBL/GenBank/DDBJ databases">
        <title>Isolation from soil.</title>
        <authorList>
            <person name="Hu J."/>
        </authorList>
    </citation>
    <scope>NUCLEOTIDE SEQUENCE [LARGE SCALE GENOMIC DNA]</scope>
    <source>
        <strain evidence="2 3">NEAU-Ht49</strain>
    </source>
</reference>
<evidence type="ECO:0000313" key="2">
    <source>
        <dbReference type="EMBL" id="RMI43012.1"/>
    </source>
</evidence>
<comment type="caution">
    <text evidence="2">The sequence shown here is derived from an EMBL/GenBank/DDBJ whole genome shotgun (WGS) entry which is preliminary data.</text>
</comment>
<evidence type="ECO:0000256" key="1">
    <source>
        <dbReference type="SAM" id="MobiDB-lite"/>
    </source>
</evidence>
<sequence length="180" mass="19548">MMMDERIERARSGPDGWRAPGPDAVAVARQTSSRADANSEDGRIRVTAAAGRLTGIELDGLLLRGSQADLEDRLNKLVNTALARSRPKPETGRHALPLTLDVQRVRLDTADNPAERTSSEAWTSDHRVYALASISGHIARIWWEHDAGGAEITGGLVRAVNNALAEAENRARRATARARN</sequence>
<feature type="region of interest" description="Disordered" evidence="1">
    <location>
        <begin position="1"/>
        <end position="22"/>
    </location>
</feature>
<protein>
    <submittedName>
        <fullName evidence="2">Uncharacterized protein</fullName>
    </submittedName>
</protein>
<dbReference type="Proteomes" id="UP000282674">
    <property type="component" value="Unassembled WGS sequence"/>
</dbReference>
<feature type="compositionally biased region" description="Basic and acidic residues" evidence="1">
    <location>
        <begin position="1"/>
        <end position="12"/>
    </location>
</feature>
<accession>A0A3M2M0R2</accession>
<dbReference type="AlphaFoldDB" id="A0A3M2M0R2"/>